<dbReference type="SUPFAM" id="SSF55729">
    <property type="entry name" value="Acyl-CoA N-acyltransferases (Nat)"/>
    <property type="match status" value="1"/>
</dbReference>
<name>A0ABU2MGD3_9ACTN</name>
<dbReference type="EMBL" id="JAVREP010000027">
    <property type="protein sequence ID" value="MDT0331756.1"/>
    <property type="molecule type" value="Genomic_DNA"/>
</dbReference>
<accession>A0ABU2MGD3</accession>
<dbReference type="Proteomes" id="UP001183390">
    <property type="component" value="Unassembled WGS sequence"/>
</dbReference>
<reference evidence="3" key="1">
    <citation type="submission" date="2023-07" db="EMBL/GenBank/DDBJ databases">
        <title>30 novel species of actinomycetes from the DSMZ collection.</title>
        <authorList>
            <person name="Nouioui I."/>
        </authorList>
    </citation>
    <scope>NUCLEOTIDE SEQUENCE [LARGE SCALE GENOMIC DNA]</scope>
    <source>
        <strain evidence="3">DSM 44743</strain>
    </source>
</reference>
<dbReference type="InterPro" id="IPR000182">
    <property type="entry name" value="GNAT_dom"/>
</dbReference>
<dbReference type="Pfam" id="PF00583">
    <property type="entry name" value="Acetyltransf_1"/>
    <property type="match status" value="1"/>
</dbReference>
<dbReference type="InterPro" id="IPR016181">
    <property type="entry name" value="Acyl_CoA_acyltransferase"/>
</dbReference>
<comment type="caution">
    <text evidence="2">The sequence shown here is derived from an EMBL/GenBank/DDBJ whole genome shotgun (WGS) entry which is preliminary data.</text>
</comment>
<keyword evidence="3" id="KW-1185">Reference proteome</keyword>
<evidence type="ECO:0000259" key="1">
    <source>
        <dbReference type="PROSITE" id="PS51186"/>
    </source>
</evidence>
<sequence>MSDLVIKSANGHLPREWFDSICLIHDEVFLRAPFSWDSNTSPRNVESLGRLAEDSSSRVIVAEHEDEVIGYSYGHRLPVDHGWWRSISDPLPADFTEEWTGRTFAFTSLALLPAWRGRGIGKRLIDELLRTRTEERAVLSVQPSAIETQSIYRHLGWRLVGRNGPFPDVEPPCWEVYVLEV</sequence>
<dbReference type="Gene3D" id="3.40.630.30">
    <property type="match status" value="1"/>
</dbReference>
<dbReference type="RefSeq" id="WP_311514220.1">
    <property type="nucleotide sequence ID" value="NZ_JAVREP010000027.1"/>
</dbReference>
<proteinExistence type="predicted"/>
<dbReference type="CDD" id="cd04301">
    <property type="entry name" value="NAT_SF"/>
    <property type="match status" value="1"/>
</dbReference>
<evidence type="ECO:0000313" key="3">
    <source>
        <dbReference type="Proteomes" id="UP001183390"/>
    </source>
</evidence>
<organism evidence="2 3">
    <name type="scientific">Nocardiopsis lambiniae</name>
    <dbReference type="NCBI Taxonomy" id="3075539"/>
    <lineage>
        <taxon>Bacteria</taxon>
        <taxon>Bacillati</taxon>
        <taxon>Actinomycetota</taxon>
        <taxon>Actinomycetes</taxon>
        <taxon>Streptosporangiales</taxon>
        <taxon>Nocardiopsidaceae</taxon>
        <taxon>Nocardiopsis</taxon>
    </lineage>
</organism>
<gene>
    <name evidence="2" type="ORF">RM479_25390</name>
</gene>
<feature type="domain" description="N-acetyltransferase" evidence="1">
    <location>
        <begin position="4"/>
        <end position="181"/>
    </location>
</feature>
<evidence type="ECO:0000313" key="2">
    <source>
        <dbReference type="EMBL" id="MDT0331756.1"/>
    </source>
</evidence>
<protein>
    <submittedName>
        <fullName evidence="2">GNAT family N-acetyltransferase</fullName>
    </submittedName>
</protein>
<dbReference type="PROSITE" id="PS51186">
    <property type="entry name" value="GNAT"/>
    <property type="match status" value="1"/>
</dbReference>